<protein>
    <submittedName>
        <fullName evidence="4">Uncharacterized protein</fullName>
    </submittedName>
</protein>
<keyword evidence="5" id="KW-1185">Reference proteome</keyword>
<keyword evidence="2" id="KW-0812">Transmembrane</keyword>
<dbReference type="Proteomes" id="UP000499080">
    <property type="component" value="Unassembled WGS sequence"/>
</dbReference>
<comment type="caution">
    <text evidence="4">The sequence shown here is derived from an EMBL/GenBank/DDBJ whole genome shotgun (WGS) entry which is preliminary data.</text>
</comment>
<keyword evidence="2" id="KW-1133">Transmembrane helix</keyword>
<keyword evidence="3" id="KW-0732">Signal</keyword>
<evidence type="ECO:0000256" key="2">
    <source>
        <dbReference type="SAM" id="Phobius"/>
    </source>
</evidence>
<feature type="chain" id="PRO_5021460817" evidence="3">
    <location>
        <begin position="26"/>
        <end position="205"/>
    </location>
</feature>
<evidence type="ECO:0000313" key="5">
    <source>
        <dbReference type="Proteomes" id="UP000499080"/>
    </source>
</evidence>
<dbReference type="EMBL" id="BGPR01007250">
    <property type="protein sequence ID" value="GBN25500.1"/>
    <property type="molecule type" value="Genomic_DNA"/>
</dbReference>
<evidence type="ECO:0000256" key="3">
    <source>
        <dbReference type="SAM" id="SignalP"/>
    </source>
</evidence>
<proteinExistence type="predicted"/>
<name>A0A4Y2MGG8_ARAVE</name>
<evidence type="ECO:0000313" key="4">
    <source>
        <dbReference type="EMBL" id="GBN25500.1"/>
    </source>
</evidence>
<accession>A0A4Y2MGG8</accession>
<feature type="signal peptide" evidence="3">
    <location>
        <begin position="1"/>
        <end position="25"/>
    </location>
</feature>
<reference evidence="4 5" key="1">
    <citation type="journal article" date="2019" name="Sci. Rep.">
        <title>Orb-weaving spider Araneus ventricosus genome elucidates the spidroin gene catalogue.</title>
        <authorList>
            <person name="Kono N."/>
            <person name="Nakamura H."/>
            <person name="Ohtoshi R."/>
            <person name="Moran D.A.P."/>
            <person name="Shinohara A."/>
            <person name="Yoshida Y."/>
            <person name="Fujiwara M."/>
            <person name="Mori M."/>
            <person name="Tomita M."/>
            <person name="Arakawa K."/>
        </authorList>
    </citation>
    <scope>NUCLEOTIDE SEQUENCE [LARGE SCALE GENOMIC DNA]</scope>
</reference>
<organism evidence="4 5">
    <name type="scientific">Araneus ventricosus</name>
    <name type="common">Orbweaver spider</name>
    <name type="synonym">Epeira ventricosa</name>
    <dbReference type="NCBI Taxonomy" id="182803"/>
    <lineage>
        <taxon>Eukaryota</taxon>
        <taxon>Metazoa</taxon>
        <taxon>Ecdysozoa</taxon>
        <taxon>Arthropoda</taxon>
        <taxon>Chelicerata</taxon>
        <taxon>Arachnida</taxon>
        <taxon>Araneae</taxon>
        <taxon>Araneomorphae</taxon>
        <taxon>Entelegynae</taxon>
        <taxon>Araneoidea</taxon>
        <taxon>Araneidae</taxon>
        <taxon>Araneus</taxon>
    </lineage>
</organism>
<gene>
    <name evidence="4" type="ORF">AVEN_76891_1</name>
</gene>
<evidence type="ECO:0000256" key="1">
    <source>
        <dbReference type="SAM" id="MobiDB-lite"/>
    </source>
</evidence>
<keyword evidence="2" id="KW-0472">Membrane</keyword>
<sequence>MCLVGNIRWIVKYLSFGVLYLCSHCSPAPRTNHRWIEDDGDFVFFRFTTKKDFIWEPTTEPTKDDTFMRNIWYIIIPILSIIFLCVLFCICKVTLQTFPGVISFSSARTSRRLPMRHLFSDLESGRGIVTDNTVLTFSFVNGGYDGESRAGETELDQPAAEKPPDYDVVVALSDLTNQDVFFPTVVRNSHETPPPKYKEDSSIFK</sequence>
<feature type="compositionally biased region" description="Basic and acidic residues" evidence="1">
    <location>
        <begin position="196"/>
        <end position="205"/>
    </location>
</feature>
<dbReference type="AlphaFoldDB" id="A0A4Y2MGG8"/>
<feature type="transmembrane region" description="Helical" evidence="2">
    <location>
        <begin position="71"/>
        <end position="95"/>
    </location>
</feature>
<dbReference type="OrthoDB" id="10511819at2759"/>
<feature type="region of interest" description="Disordered" evidence="1">
    <location>
        <begin position="186"/>
        <end position="205"/>
    </location>
</feature>